<dbReference type="EMBL" id="QGGG01000010">
    <property type="protein sequence ID" value="PWJ81499.1"/>
    <property type="molecule type" value="Genomic_DNA"/>
</dbReference>
<dbReference type="AlphaFoldDB" id="A0A316C0R6"/>
<proteinExistence type="predicted"/>
<dbReference type="Proteomes" id="UP000245396">
    <property type="component" value="Unassembled WGS sequence"/>
</dbReference>
<reference evidence="1 2" key="1">
    <citation type="submission" date="2018-05" db="EMBL/GenBank/DDBJ databases">
        <title>Genomic Encyclopedia of Type Strains, Phase IV (KMG-IV): sequencing the most valuable type-strain genomes for metagenomic binning, comparative biology and taxonomic classification.</title>
        <authorList>
            <person name="Goeker M."/>
        </authorList>
    </citation>
    <scope>NUCLEOTIDE SEQUENCE [LARGE SCALE GENOMIC DNA]</scope>
    <source>
        <strain evidence="1 2">DSM 6986</strain>
    </source>
</reference>
<gene>
    <name evidence="1" type="ORF">C7441_11031</name>
</gene>
<dbReference type="RefSeq" id="WP_109613477.1">
    <property type="nucleotide sequence ID" value="NZ_QGGG01000010.1"/>
</dbReference>
<keyword evidence="2" id="KW-1185">Reference proteome</keyword>
<evidence type="ECO:0008006" key="3">
    <source>
        <dbReference type="Google" id="ProtNLM"/>
    </source>
</evidence>
<sequence length="326" mass="35219">MADTPTKVADVIVPERFNPYYREQTTRANAFFQSGVMAPVDDVSFGGDGGTEIHMPFWKALGERAQLLDDDDDLEIKKIGVGQDKAVLHARALVYGATDLSGDLAGDDPMNAIGAGVGENWSYEFNMVTFATLKGAMGALAAESTAKNVLNISGLSGAAAFIDGASFIDAGQLLGDRKDRITAVGMHSAVEAWLKKNDMIETVRDSDGTWLYNTFQDKRVIVDDANAPTGGVYDTWLFGPGALGYGEGSPKNPLDMGRDALKGGGQDFLVTRRHFVIHPRGIAWDPQSGVPAKKTPSDAEISNAANWKRAWDPKNIRIVRFQHRIG</sequence>
<dbReference type="OrthoDB" id="6440753at2"/>
<evidence type="ECO:0000313" key="1">
    <source>
        <dbReference type="EMBL" id="PWJ81499.1"/>
    </source>
</evidence>
<accession>A0A316C0R6</accession>
<name>A0A316C0R6_PSESE</name>
<comment type="caution">
    <text evidence="1">The sequence shown here is derived from an EMBL/GenBank/DDBJ whole genome shotgun (WGS) entry which is preliminary data.</text>
</comment>
<protein>
    <recommendedName>
        <fullName evidence="3">Coat protein</fullName>
    </recommendedName>
</protein>
<evidence type="ECO:0000313" key="2">
    <source>
        <dbReference type="Proteomes" id="UP000245396"/>
    </source>
</evidence>
<organism evidence="1 2">
    <name type="scientific">Pseudaminobacter salicylatoxidans</name>
    <dbReference type="NCBI Taxonomy" id="93369"/>
    <lineage>
        <taxon>Bacteria</taxon>
        <taxon>Pseudomonadati</taxon>
        <taxon>Pseudomonadota</taxon>
        <taxon>Alphaproteobacteria</taxon>
        <taxon>Hyphomicrobiales</taxon>
        <taxon>Phyllobacteriaceae</taxon>
        <taxon>Pseudaminobacter</taxon>
    </lineage>
</organism>